<dbReference type="Gene3D" id="3.30.450.40">
    <property type="match status" value="2"/>
</dbReference>
<proteinExistence type="inferred from homology"/>
<dbReference type="PANTHER" id="PTHR33744">
    <property type="entry name" value="CARBOHYDRATE DIACID REGULATOR"/>
    <property type="match status" value="1"/>
</dbReference>
<keyword evidence="4" id="KW-1185">Reference proteome</keyword>
<evidence type="ECO:0000256" key="1">
    <source>
        <dbReference type="ARBA" id="ARBA00006754"/>
    </source>
</evidence>
<dbReference type="Pfam" id="PF13492">
    <property type="entry name" value="GAF_3"/>
    <property type="match status" value="1"/>
</dbReference>
<dbReference type="STRING" id="1236970.JCM9140_498"/>
<dbReference type="Gene3D" id="1.10.10.2840">
    <property type="entry name" value="PucR C-terminal helix-turn-helix domain"/>
    <property type="match status" value="1"/>
</dbReference>
<dbReference type="SUPFAM" id="SSF55781">
    <property type="entry name" value="GAF domain-like"/>
    <property type="match status" value="1"/>
</dbReference>
<dbReference type="Pfam" id="PF13556">
    <property type="entry name" value="HTH_30"/>
    <property type="match status" value="1"/>
</dbReference>
<dbReference type="InterPro" id="IPR051448">
    <property type="entry name" value="CdaR-like_regulators"/>
</dbReference>
<dbReference type="Pfam" id="PF17853">
    <property type="entry name" value="GGDEF_2"/>
    <property type="match status" value="1"/>
</dbReference>
<evidence type="ECO:0000313" key="4">
    <source>
        <dbReference type="Proteomes" id="UP000018890"/>
    </source>
</evidence>
<evidence type="ECO:0000313" key="3">
    <source>
        <dbReference type="EMBL" id="GAE24560.1"/>
    </source>
</evidence>
<dbReference type="SMART" id="SM00065">
    <property type="entry name" value="GAF"/>
    <property type="match status" value="1"/>
</dbReference>
<evidence type="ECO:0000259" key="2">
    <source>
        <dbReference type="SMART" id="SM00065"/>
    </source>
</evidence>
<organism evidence="3 4">
    <name type="scientific">Halalkalibacter wakoensis JCM 9140</name>
    <dbReference type="NCBI Taxonomy" id="1236970"/>
    <lineage>
        <taxon>Bacteria</taxon>
        <taxon>Bacillati</taxon>
        <taxon>Bacillota</taxon>
        <taxon>Bacilli</taxon>
        <taxon>Bacillales</taxon>
        <taxon>Bacillaceae</taxon>
        <taxon>Halalkalibacter</taxon>
    </lineage>
</organism>
<sequence length="734" mass="85418">MILTKREKLLNRLENHLRMTARQLVKFDTEEETLQYLIDSSRSEIKCDFVGIVLKEGEWFTSKVWSGCSMSISEAFPLRVNHCLPTLLSKSITFEKVDRETECNFTRLLLQEKVATWFTVPLKDEPNNYGFCVFGFNKYVPLLNEMDKVFVEFGKDVAVAISLSRRKEIQKNKMSDIEWMSQNLTLDAEIDQVVERLVERAGKATNAKFACMYLFNEKENSFVLQSPSYGSHTRANIIQIEKNYVLKEYFPYLETLGGNQLTVPLVIDLKTIGVLHVEHTASNVFTKEDLEILELLSNHVAAMLENARLYHNEKDHKQRLHYLLDYQQALVKETVEKDNFDGIVVTLSKLFSKSVMIFDRFMRPIASELFNLTTDHLHTLTELATLEVYQKKNRDLWFSIDDERKMGVWPVDGGGDLLGYLAIDITDEDMDDFYKLSIDLARNIASIQFIKQKIVLDAKEQVKDSFIHKLLVEKVEDEESIIQYANLFQWNLFNKHRVAVLSLNLGDEVSNDNILEQQAKKSLLWEQLKTKILFHDQDILLANKDGELILIVPIEKEQENPKLFWSKLYEELKKWLLLQGEKSTILIGIGGKTEVIQDYYAMYQQAVQALNVVYHRFSNVGFAMFEDLGSYTLLHQLKDSSVATLFINKHLEPLLKYSEGKSMDLFHTLRVFLNNNGSIKDTSEELFIHRSSLLYRLEKIENLLDVTLTFAEHRFDLMMAYKLYDLYYSNLEKK</sequence>
<dbReference type="InterPro" id="IPR042070">
    <property type="entry name" value="PucR_C-HTH_sf"/>
</dbReference>
<dbReference type="AlphaFoldDB" id="W4PY08"/>
<name>W4PY08_9BACI</name>
<dbReference type="OrthoDB" id="143422at2"/>
<dbReference type="InterPro" id="IPR041522">
    <property type="entry name" value="CdaR_GGDEF"/>
</dbReference>
<dbReference type="InterPro" id="IPR029016">
    <property type="entry name" value="GAF-like_dom_sf"/>
</dbReference>
<gene>
    <name evidence="3" type="ORF">JCM9140_498</name>
</gene>
<comment type="similarity">
    <text evidence="1">Belongs to the CdaR family.</text>
</comment>
<dbReference type="InterPro" id="IPR025736">
    <property type="entry name" value="PucR_C-HTH_dom"/>
</dbReference>
<dbReference type="Proteomes" id="UP000018890">
    <property type="component" value="Unassembled WGS sequence"/>
</dbReference>
<dbReference type="EMBL" id="BAUT01000002">
    <property type="protein sequence ID" value="GAE24560.1"/>
    <property type="molecule type" value="Genomic_DNA"/>
</dbReference>
<comment type="caution">
    <text evidence="3">The sequence shown here is derived from an EMBL/GenBank/DDBJ whole genome shotgun (WGS) entry which is preliminary data.</text>
</comment>
<reference evidence="3" key="1">
    <citation type="journal article" date="2014" name="Genome Announc.">
        <title>Draft Genome Sequences of Three Alkaliphilic Bacillus Strains, Bacillus wakoensis JCM 9140T, Bacillus akibai JCM 9157T, and Bacillus hemicellulosilyticus JCM 9152T.</title>
        <authorList>
            <person name="Yuki M."/>
            <person name="Oshima K."/>
            <person name="Suda W."/>
            <person name="Oshida Y."/>
            <person name="Kitamura K."/>
            <person name="Iida T."/>
            <person name="Hattori M."/>
            <person name="Ohkuma M."/>
        </authorList>
    </citation>
    <scope>NUCLEOTIDE SEQUENCE [LARGE SCALE GENOMIC DNA]</scope>
    <source>
        <strain evidence="3">JCM 9140</strain>
    </source>
</reference>
<dbReference type="PANTHER" id="PTHR33744:SF1">
    <property type="entry name" value="DNA-BINDING TRANSCRIPTIONAL ACTIVATOR ADER"/>
    <property type="match status" value="1"/>
</dbReference>
<protein>
    <recommendedName>
        <fullName evidence="2">GAF domain-containing protein</fullName>
    </recommendedName>
</protein>
<dbReference type="InterPro" id="IPR003018">
    <property type="entry name" value="GAF"/>
</dbReference>
<accession>W4PY08</accession>
<feature type="domain" description="GAF" evidence="2">
    <location>
        <begin position="189"/>
        <end position="314"/>
    </location>
</feature>
<dbReference type="RefSeq" id="WP_034741695.1">
    <property type="nucleotide sequence ID" value="NZ_BAUT01000002.1"/>
</dbReference>